<dbReference type="InterPro" id="IPR049548">
    <property type="entry name" value="Sina-like_RING"/>
</dbReference>
<dbReference type="Gene3D" id="3.30.40.10">
    <property type="entry name" value="Zinc/RING finger domain, C3HC4 (zinc finger)"/>
    <property type="match status" value="1"/>
</dbReference>
<dbReference type="Gramene" id="KFK40945">
    <property type="protein sequence ID" value="KFK40945"/>
    <property type="gene ID" value="AALP_AA2G064200"/>
</dbReference>
<dbReference type="PROSITE" id="PS51081">
    <property type="entry name" value="ZF_SIAH"/>
    <property type="match status" value="1"/>
</dbReference>
<proteinExistence type="inferred from homology"/>
<dbReference type="PANTHER" id="PTHR46632:SF3">
    <property type="entry name" value="E3 UBIQUITIN-PROTEIN LIGASE SINA-LIKE 7-RELATED"/>
    <property type="match status" value="1"/>
</dbReference>
<evidence type="ECO:0000256" key="12">
    <source>
        <dbReference type="SAM" id="MobiDB-lite"/>
    </source>
</evidence>
<keyword evidence="9" id="KW-0862">Zinc</keyword>
<gene>
    <name evidence="15" type="ordered locus">AALP_Aa2g064200</name>
</gene>
<name>A0A087HFP3_ARAAL</name>
<evidence type="ECO:0000313" key="16">
    <source>
        <dbReference type="Proteomes" id="UP000029120"/>
    </source>
</evidence>
<evidence type="ECO:0000256" key="9">
    <source>
        <dbReference type="ARBA" id="ARBA00022833"/>
    </source>
</evidence>
<dbReference type="Proteomes" id="UP000029120">
    <property type="component" value="Chromosome 2"/>
</dbReference>
<feature type="domain" description="SIAH-type" evidence="14">
    <location>
        <begin position="99"/>
        <end position="157"/>
    </location>
</feature>
<dbReference type="CDD" id="cd16571">
    <property type="entry name" value="RING-HC_SIAHs"/>
    <property type="match status" value="1"/>
</dbReference>
<accession>A0A087HFP3</accession>
<sequence>MVGASISESSGEGIGSSRKRQLSPTSSVNGTKKLSAMLFDLDSLSCPICFEVLTIPIFQCDNGHLACSSCCPKLGNKCPSCASPIGHNRCRAMETVLESVCVPCRNAKLGCTKKASYGNELTHEKECKFSLCSCPVEDCNYTALHEDLYVHYTKIHWSICWLDVFSCGNSFGAKNITDKILIQREYKRSLLFAVQCFKEPYGLYVTVSCIAPSAPEVGEFSYHLSYTMVLEASSLTPQEDFMLIPLSFLRGNGLEMEICIRELNIEYEG</sequence>
<evidence type="ECO:0000256" key="5">
    <source>
        <dbReference type="ARBA" id="ARBA00022679"/>
    </source>
</evidence>
<protein>
    <recommendedName>
        <fullName evidence="4">RING-type E3 ubiquitin transferase</fullName>
        <ecNumber evidence="4">2.3.2.27</ecNumber>
    </recommendedName>
</protein>
<feature type="compositionally biased region" description="Low complexity" evidence="12">
    <location>
        <begin position="1"/>
        <end position="11"/>
    </location>
</feature>
<feature type="domain" description="RING-type" evidence="13">
    <location>
        <begin position="46"/>
        <end position="81"/>
    </location>
</feature>
<evidence type="ECO:0000259" key="13">
    <source>
        <dbReference type="PROSITE" id="PS50089"/>
    </source>
</evidence>
<dbReference type="InterPro" id="IPR001841">
    <property type="entry name" value="Znf_RING"/>
</dbReference>
<dbReference type="GO" id="GO:0008270">
    <property type="term" value="F:zinc ion binding"/>
    <property type="evidence" value="ECO:0007669"/>
    <property type="project" value="UniProtKB-KW"/>
</dbReference>
<dbReference type="eggNOG" id="KOG3002">
    <property type="taxonomic scope" value="Eukaryota"/>
</dbReference>
<dbReference type="GO" id="GO:0016567">
    <property type="term" value="P:protein ubiquitination"/>
    <property type="evidence" value="ECO:0007669"/>
    <property type="project" value="UniProtKB-UniPathway"/>
</dbReference>
<evidence type="ECO:0000256" key="1">
    <source>
        <dbReference type="ARBA" id="ARBA00000900"/>
    </source>
</evidence>
<dbReference type="InterPro" id="IPR013083">
    <property type="entry name" value="Znf_RING/FYVE/PHD"/>
</dbReference>
<evidence type="ECO:0000256" key="10">
    <source>
        <dbReference type="ARBA" id="ARBA00024004"/>
    </source>
</evidence>
<reference evidence="16" key="1">
    <citation type="journal article" date="2015" name="Nat. Plants">
        <title>Genome expansion of Arabis alpina linked with retrotransposition and reduced symmetric DNA methylation.</title>
        <authorList>
            <person name="Willing E.M."/>
            <person name="Rawat V."/>
            <person name="Mandakova T."/>
            <person name="Maumus F."/>
            <person name="James G.V."/>
            <person name="Nordstroem K.J."/>
            <person name="Becker C."/>
            <person name="Warthmann N."/>
            <person name="Chica C."/>
            <person name="Szarzynska B."/>
            <person name="Zytnicki M."/>
            <person name="Albani M.C."/>
            <person name="Kiefer C."/>
            <person name="Bergonzi S."/>
            <person name="Castaings L."/>
            <person name="Mateos J.L."/>
            <person name="Berns M.C."/>
            <person name="Bujdoso N."/>
            <person name="Piofczyk T."/>
            <person name="de Lorenzo L."/>
            <person name="Barrero-Sicilia C."/>
            <person name="Mateos I."/>
            <person name="Piednoel M."/>
            <person name="Hagmann J."/>
            <person name="Chen-Min-Tao R."/>
            <person name="Iglesias-Fernandez R."/>
            <person name="Schuster S.C."/>
            <person name="Alonso-Blanco C."/>
            <person name="Roudier F."/>
            <person name="Carbonero P."/>
            <person name="Paz-Ares J."/>
            <person name="Davis S.J."/>
            <person name="Pecinka A."/>
            <person name="Quesneville H."/>
            <person name="Colot V."/>
            <person name="Lysak M.A."/>
            <person name="Weigel D."/>
            <person name="Coupland G."/>
            <person name="Schneeberger K."/>
        </authorList>
    </citation>
    <scope>NUCLEOTIDE SEQUENCE [LARGE SCALE GENOMIC DNA]</scope>
    <source>
        <strain evidence="16">cv. Pajares</strain>
    </source>
</reference>
<dbReference type="UniPathway" id="UPA00143"/>
<dbReference type="OrthoDB" id="4788989at2759"/>
<dbReference type="PROSITE" id="PS50089">
    <property type="entry name" value="ZF_RING_2"/>
    <property type="match status" value="1"/>
</dbReference>
<evidence type="ECO:0000256" key="2">
    <source>
        <dbReference type="ARBA" id="ARBA00004906"/>
    </source>
</evidence>
<dbReference type="InterPro" id="IPR013010">
    <property type="entry name" value="Znf_SIAH"/>
</dbReference>
<dbReference type="EC" id="2.3.2.27" evidence="4"/>
<keyword evidence="8" id="KW-0833">Ubl conjugation pathway</keyword>
<keyword evidence="5" id="KW-0808">Transferase</keyword>
<keyword evidence="7 11" id="KW-0863">Zinc-finger</keyword>
<dbReference type="Pfam" id="PF21361">
    <property type="entry name" value="Sina_ZnF"/>
    <property type="match status" value="1"/>
</dbReference>
<evidence type="ECO:0000313" key="15">
    <source>
        <dbReference type="EMBL" id="KFK40945.1"/>
    </source>
</evidence>
<keyword evidence="16" id="KW-1185">Reference proteome</keyword>
<dbReference type="OMA" id="HGCTARM"/>
<dbReference type="EMBL" id="CM002870">
    <property type="protein sequence ID" value="KFK40945.1"/>
    <property type="molecule type" value="Genomic_DNA"/>
</dbReference>
<evidence type="ECO:0000256" key="4">
    <source>
        <dbReference type="ARBA" id="ARBA00012483"/>
    </source>
</evidence>
<dbReference type="Pfam" id="PF21362">
    <property type="entry name" value="Sina_RING"/>
    <property type="match status" value="1"/>
</dbReference>
<comment type="catalytic activity">
    <reaction evidence="1">
        <text>S-ubiquitinyl-[E2 ubiquitin-conjugating enzyme]-L-cysteine + [acceptor protein]-L-lysine = [E2 ubiquitin-conjugating enzyme]-L-cysteine + N(6)-ubiquitinyl-[acceptor protein]-L-lysine.</text>
        <dbReference type="EC" id="2.3.2.27"/>
    </reaction>
</comment>
<dbReference type="SUPFAM" id="SSF49599">
    <property type="entry name" value="TRAF domain-like"/>
    <property type="match status" value="1"/>
</dbReference>
<feature type="region of interest" description="Disordered" evidence="12">
    <location>
        <begin position="1"/>
        <end position="28"/>
    </location>
</feature>
<comment type="function">
    <text evidence="10">E3 ubiquitin-protein ligase that mediates ubiquitination and subsequent proteasomal degradation of target proteins. E3 ubiquitin ligases accept ubiquitin from an E2 ubiquitin-conjugating enzyme in the form of a thioester and then directly transfers the ubiquitin to targeted substrates. It probably triggers the ubiquitin-mediated degradation of different substrates.</text>
</comment>
<dbReference type="AlphaFoldDB" id="A0A087HFP3"/>
<evidence type="ECO:0000256" key="3">
    <source>
        <dbReference type="ARBA" id="ARBA00009119"/>
    </source>
</evidence>
<comment type="similarity">
    <text evidence="3">Belongs to the SINA (Seven in absentia) family.</text>
</comment>
<dbReference type="PANTHER" id="PTHR46632">
    <property type="entry name" value="E3 UBIQUITIN-PROTEIN LIGASE SINA-LIKE 4"/>
    <property type="match status" value="1"/>
</dbReference>
<keyword evidence="6" id="KW-0479">Metal-binding</keyword>
<evidence type="ECO:0000256" key="11">
    <source>
        <dbReference type="PROSITE-ProRule" id="PRU00455"/>
    </source>
</evidence>
<evidence type="ECO:0000256" key="6">
    <source>
        <dbReference type="ARBA" id="ARBA00022723"/>
    </source>
</evidence>
<evidence type="ECO:0000256" key="8">
    <source>
        <dbReference type="ARBA" id="ARBA00022786"/>
    </source>
</evidence>
<dbReference type="InterPro" id="IPR044286">
    <property type="entry name" value="SINL_plant"/>
</dbReference>
<dbReference type="GO" id="GO:0061630">
    <property type="term" value="F:ubiquitin protein ligase activity"/>
    <property type="evidence" value="ECO:0007669"/>
    <property type="project" value="UniProtKB-EC"/>
</dbReference>
<evidence type="ECO:0000256" key="7">
    <source>
        <dbReference type="ARBA" id="ARBA00022771"/>
    </source>
</evidence>
<evidence type="ECO:0000259" key="14">
    <source>
        <dbReference type="PROSITE" id="PS51081"/>
    </source>
</evidence>
<organism evidence="15 16">
    <name type="scientific">Arabis alpina</name>
    <name type="common">Alpine rock-cress</name>
    <dbReference type="NCBI Taxonomy" id="50452"/>
    <lineage>
        <taxon>Eukaryota</taxon>
        <taxon>Viridiplantae</taxon>
        <taxon>Streptophyta</taxon>
        <taxon>Embryophyta</taxon>
        <taxon>Tracheophyta</taxon>
        <taxon>Spermatophyta</taxon>
        <taxon>Magnoliopsida</taxon>
        <taxon>eudicotyledons</taxon>
        <taxon>Gunneridae</taxon>
        <taxon>Pentapetalae</taxon>
        <taxon>rosids</taxon>
        <taxon>malvids</taxon>
        <taxon>Brassicales</taxon>
        <taxon>Brassicaceae</taxon>
        <taxon>Arabideae</taxon>
        <taxon>Arabis</taxon>
    </lineage>
</organism>
<comment type="pathway">
    <text evidence="2">Protein modification; protein ubiquitination.</text>
</comment>